<evidence type="ECO:0000259" key="3">
    <source>
        <dbReference type="Pfam" id="PF17853"/>
    </source>
</evidence>
<name>A0ABU8LLE1_9MICO</name>
<feature type="domain" description="CdaR GGDEF-like" evidence="3">
    <location>
        <begin position="271"/>
        <end position="393"/>
    </location>
</feature>
<dbReference type="PANTHER" id="PTHR33744:SF1">
    <property type="entry name" value="DNA-BINDING TRANSCRIPTIONAL ACTIVATOR ADER"/>
    <property type="match status" value="1"/>
</dbReference>
<protein>
    <submittedName>
        <fullName evidence="4">Helix-turn-helix domain-containing protein</fullName>
    </submittedName>
</protein>
<proteinExistence type="inferred from homology"/>
<keyword evidence="5" id="KW-1185">Reference proteome</keyword>
<dbReference type="InterPro" id="IPR042070">
    <property type="entry name" value="PucR_C-HTH_sf"/>
</dbReference>
<comment type="caution">
    <text evidence="4">The sequence shown here is derived from an EMBL/GenBank/DDBJ whole genome shotgun (WGS) entry which is preliminary data.</text>
</comment>
<dbReference type="Pfam" id="PF13556">
    <property type="entry name" value="HTH_30"/>
    <property type="match status" value="1"/>
</dbReference>
<reference evidence="4 5" key="1">
    <citation type="submission" date="2024-02" db="EMBL/GenBank/DDBJ databases">
        <authorList>
            <person name="Saticioglu I.B."/>
        </authorList>
    </citation>
    <scope>NUCLEOTIDE SEQUENCE [LARGE SCALE GENOMIC DNA]</scope>
    <source>
        <strain evidence="4 5">Mu-43</strain>
    </source>
</reference>
<evidence type="ECO:0000256" key="1">
    <source>
        <dbReference type="ARBA" id="ARBA00006754"/>
    </source>
</evidence>
<dbReference type="InterPro" id="IPR041522">
    <property type="entry name" value="CdaR_GGDEF"/>
</dbReference>
<dbReference type="PANTHER" id="PTHR33744">
    <property type="entry name" value="CARBOHYDRATE DIACID REGULATOR"/>
    <property type="match status" value="1"/>
</dbReference>
<dbReference type="InterPro" id="IPR051448">
    <property type="entry name" value="CdaR-like_regulators"/>
</dbReference>
<evidence type="ECO:0000313" key="4">
    <source>
        <dbReference type="EMBL" id="MEJ1092139.1"/>
    </source>
</evidence>
<gene>
    <name evidence="4" type="ORF">WDU93_10590</name>
</gene>
<dbReference type="Gene3D" id="1.10.10.2840">
    <property type="entry name" value="PucR C-terminal helix-turn-helix domain"/>
    <property type="match status" value="1"/>
</dbReference>
<dbReference type="Pfam" id="PF17853">
    <property type="entry name" value="GGDEF_2"/>
    <property type="match status" value="1"/>
</dbReference>
<organism evidence="4 5">
    <name type="scientific">Microbacterium istanbulense</name>
    <dbReference type="NCBI Taxonomy" id="3122049"/>
    <lineage>
        <taxon>Bacteria</taxon>
        <taxon>Bacillati</taxon>
        <taxon>Actinomycetota</taxon>
        <taxon>Actinomycetes</taxon>
        <taxon>Micrococcales</taxon>
        <taxon>Microbacteriaceae</taxon>
        <taxon>Microbacterium</taxon>
    </lineage>
</organism>
<evidence type="ECO:0000313" key="5">
    <source>
        <dbReference type="Proteomes" id="UP001366085"/>
    </source>
</evidence>
<dbReference type="RefSeq" id="WP_337320390.1">
    <property type="nucleotide sequence ID" value="NZ_JBBDGN010000009.1"/>
</dbReference>
<dbReference type="EMBL" id="JBBDGN010000009">
    <property type="protein sequence ID" value="MEJ1092139.1"/>
    <property type="molecule type" value="Genomic_DNA"/>
</dbReference>
<evidence type="ECO:0000259" key="2">
    <source>
        <dbReference type="Pfam" id="PF13556"/>
    </source>
</evidence>
<dbReference type="Proteomes" id="UP001366085">
    <property type="component" value="Unassembled WGS sequence"/>
</dbReference>
<dbReference type="InterPro" id="IPR025736">
    <property type="entry name" value="PucR_C-HTH_dom"/>
</dbReference>
<sequence length="505" mass="53195">MSARLPLRALLAEPDNGGLRHVAGPADASWDEVVIESDEADLAAQGADRLAILTGPAPRSTWQQDAMLRRVRDRGYTGLALTGAAALDRGAFRLADRIGLTLLDVLRPIQLSRACWMLIEARDALALSQVRKVAQSFEYTADDLPDLLRHIAANLGWGVALIDATSVLHEAGGRLSADLRSAIGFDSWIDHARAGDAAAASVRVDSPGRSGLRLVLFGGGLGETQLQALSVAAEVAMPAVAARILIDEVAAVNEVTVSSALLRDFLDVRGVADADVERRMAERGWRSSGHHVGFRMVARGRLDPFSLLRTVSAGLGMVGADAHATTAGRGVSGWVSFAVAPSPEQGERVVAALRDLHTNALRAFAIATGVGSVQSGPEGLVATLDEAGDAARIAAARSATGWFVRVDSLGLEQLLLAWTGNDTFVPAAESLLAPLQDGGGELLTTLSAYLDHESGIAATAEALGLHRNTIAVRIRRVQELLGIDMTDPEARLALHLACRAVRPRA</sequence>
<comment type="similarity">
    <text evidence="1">Belongs to the CdaR family.</text>
</comment>
<accession>A0ABU8LLE1</accession>
<feature type="domain" description="PucR C-terminal helix-turn-helix" evidence="2">
    <location>
        <begin position="442"/>
        <end position="500"/>
    </location>
</feature>